<dbReference type="GO" id="GO:0009100">
    <property type="term" value="P:glycoprotein metabolic process"/>
    <property type="evidence" value="ECO:0007669"/>
    <property type="project" value="UniProtKB-ARBA"/>
</dbReference>
<accession>K0YIV4</accession>
<dbReference type="AlphaFoldDB" id="K0YIV4"/>
<dbReference type="InterPro" id="IPR007074">
    <property type="entry name" value="LicD/FKTN/FKRP_NTP_transf"/>
</dbReference>
<reference evidence="2 3" key="1">
    <citation type="submission" date="2012-08" db="EMBL/GenBank/DDBJ databases">
        <title>The Genome Sequence of Slackia piriformis YIT 12062.</title>
        <authorList>
            <consortium name="The Broad Institute Genome Sequencing Platform"/>
            <person name="Earl A."/>
            <person name="Ward D."/>
            <person name="Feldgarden M."/>
            <person name="Gevers D."/>
            <person name="Morotomi M."/>
            <person name="Walker B."/>
            <person name="Young S.K."/>
            <person name="Zeng Q."/>
            <person name="Gargeya S."/>
            <person name="Fitzgerald M."/>
            <person name="Haas B."/>
            <person name="Abouelleil A."/>
            <person name="Alvarado L."/>
            <person name="Arachchi H.M."/>
            <person name="Berlin A.M."/>
            <person name="Chapman S.B."/>
            <person name="Goldberg J."/>
            <person name="Griggs A."/>
            <person name="Gujja S."/>
            <person name="Hansen M."/>
            <person name="Howarth C."/>
            <person name="Imamovic A."/>
            <person name="Larimer J."/>
            <person name="McCowen C."/>
            <person name="Montmayeur A."/>
            <person name="Murphy C."/>
            <person name="Neiman D."/>
            <person name="Pearson M."/>
            <person name="Priest M."/>
            <person name="Roberts A."/>
            <person name="Saif S."/>
            <person name="Shea T."/>
            <person name="Sisk P."/>
            <person name="Sykes S."/>
            <person name="Wortman J."/>
            <person name="Nusbaum C."/>
            <person name="Birren B."/>
        </authorList>
    </citation>
    <scope>NUCLEOTIDE SEQUENCE [LARGE SCALE GENOMIC DNA]</scope>
    <source>
        <strain evidence="2 3">YIT 12062</strain>
    </source>
</reference>
<dbReference type="PANTHER" id="PTHR43404">
    <property type="entry name" value="LIPOPOLYSACCHARIDE CHOLINEPHOSPHOTRANSFERASE LICD"/>
    <property type="match status" value="1"/>
</dbReference>
<dbReference type="InterPro" id="IPR052942">
    <property type="entry name" value="LPS_cholinephosphotransferase"/>
</dbReference>
<dbReference type="RefSeq" id="WP_009139130.1">
    <property type="nucleotide sequence ID" value="NZ_JH815198.1"/>
</dbReference>
<dbReference type="EMBL" id="ADMD01000007">
    <property type="protein sequence ID" value="EJZ83411.1"/>
    <property type="molecule type" value="Genomic_DNA"/>
</dbReference>
<organism evidence="2 3">
    <name type="scientific">Slackia piriformis YIT 12062</name>
    <dbReference type="NCBI Taxonomy" id="742818"/>
    <lineage>
        <taxon>Bacteria</taxon>
        <taxon>Bacillati</taxon>
        <taxon>Actinomycetota</taxon>
        <taxon>Coriobacteriia</taxon>
        <taxon>Eggerthellales</taxon>
        <taxon>Eggerthellaceae</taxon>
        <taxon>Slackia</taxon>
    </lineage>
</organism>
<sequence length="286" mass="32119">MEDSAALKKLQSIELEILLTVSDFCKTHGISWFMDAGTLLGAARHGGFIPWDDDIDIGMLRQDYDCFVNLAQHGLPDGYELQTFENNEAFAGHFAKVCKTGTEFRTKETAEAGNRQGIFIDIFPYDTLAEDAAVRSRQQKRSCLWQSLSYLYHAKTITVPHKGVLGAVERFGCRVCHVLVRTFFTRARIAQGSERARYASVPQSNECKILAWAPMGSCPVDGLIRTSSVSFCGHDLPAPLDYEAHLSNMYGDWRTLPAPEDRRTHLPQLIDFGDGTLWREEERHGA</sequence>
<proteinExistence type="predicted"/>
<comment type="caution">
    <text evidence="2">The sequence shown here is derived from an EMBL/GenBank/DDBJ whole genome shotgun (WGS) entry which is preliminary data.</text>
</comment>
<keyword evidence="3" id="KW-1185">Reference proteome</keyword>
<evidence type="ECO:0000313" key="2">
    <source>
        <dbReference type="EMBL" id="EJZ83411.1"/>
    </source>
</evidence>
<feature type="domain" description="LicD/FKTN/FKRP nucleotidyltransferase" evidence="1">
    <location>
        <begin position="25"/>
        <end position="251"/>
    </location>
</feature>
<protein>
    <recommendedName>
        <fullName evidence="1">LicD/FKTN/FKRP nucleotidyltransferase domain-containing protein</fullName>
    </recommendedName>
</protein>
<dbReference type="HOGENOM" id="CLU_075543_0_0_11"/>
<dbReference type="PATRIC" id="fig|742818.3.peg.968"/>
<evidence type="ECO:0000259" key="1">
    <source>
        <dbReference type="Pfam" id="PF04991"/>
    </source>
</evidence>
<dbReference type="OrthoDB" id="3780655at2"/>
<dbReference type="Pfam" id="PF04991">
    <property type="entry name" value="LicD"/>
    <property type="match status" value="1"/>
</dbReference>
<name>K0YIV4_9ACTN</name>
<dbReference type="PANTHER" id="PTHR43404:SF2">
    <property type="entry name" value="LIPOPOLYSACCHARIDE CHOLINEPHOSPHOTRANSFERASE LICD"/>
    <property type="match status" value="1"/>
</dbReference>
<gene>
    <name evidence="2" type="ORF">HMPREF9451_00916</name>
</gene>
<dbReference type="InParanoid" id="K0YIV4"/>
<dbReference type="eggNOG" id="COG3475">
    <property type="taxonomic scope" value="Bacteria"/>
</dbReference>
<dbReference type="Proteomes" id="UP000006069">
    <property type="component" value="Unassembled WGS sequence"/>
</dbReference>
<evidence type="ECO:0000313" key="3">
    <source>
        <dbReference type="Proteomes" id="UP000006069"/>
    </source>
</evidence>